<dbReference type="PANTHER" id="PTHR47129:SF1">
    <property type="entry name" value="NMRA-LIKE DOMAIN-CONTAINING PROTEIN"/>
    <property type="match status" value="1"/>
</dbReference>
<comment type="caution">
    <text evidence="2">The sequence shown here is derived from an EMBL/GenBank/DDBJ whole genome shotgun (WGS) entry which is preliminary data.</text>
</comment>
<dbReference type="Proteomes" id="UP001596113">
    <property type="component" value="Unassembled WGS sequence"/>
</dbReference>
<evidence type="ECO:0000259" key="1">
    <source>
        <dbReference type="Pfam" id="PF05368"/>
    </source>
</evidence>
<dbReference type="Gene3D" id="3.90.25.10">
    <property type="entry name" value="UDP-galactose 4-epimerase, domain 1"/>
    <property type="match status" value="1"/>
</dbReference>
<dbReference type="InterPro" id="IPR052718">
    <property type="entry name" value="NmrA-type_oxidoreductase"/>
</dbReference>
<dbReference type="Pfam" id="PF05368">
    <property type="entry name" value="NmrA"/>
    <property type="match status" value="1"/>
</dbReference>
<name>A0ABW0HQ01_9BACL</name>
<protein>
    <submittedName>
        <fullName evidence="2">NmrA family NAD(P)-binding protein</fullName>
    </submittedName>
</protein>
<dbReference type="Gene3D" id="3.40.50.720">
    <property type="entry name" value="NAD(P)-binding Rossmann-like Domain"/>
    <property type="match status" value="1"/>
</dbReference>
<dbReference type="EMBL" id="JBHSMI010000013">
    <property type="protein sequence ID" value="MFC5402589.1"/>
    <property type="molecule type" value="Genomic_DNA"/>
</dbReference>
<proteinExistence type="predicted"/>
<sequence length="270" mass="29935">MKIALTGATGNLGKGVLRNLVLRHAPGDVIACVRNPDAAPETWREWGVTCRKCDYDDPMSMATAFRDVSKLLLISSPHPDDDVRYRHHVAAIEAAKEAGVECLVYTSIARAERGRLPLHRLHLDTEQALRESGLSYVILRNAYYMDIVKFLGVREAATSGELWSPPGDWAFNTVARDDLALATATVLTEEGHEGRTYELVASKLWTLRDLAAALTAATGRQVRYRTNADMKSPLFDMLAMADMKFTSTDLERLTGGALRTVADEVRDLFR</sequence>
<dbReference type="RefSeq" id="WP_378131173.1">
    <property type="nucleotide sequence ID" value="NZ_JBHSMI010000013.1"/>
</dbReference>
<dbReference type="PANTHER" id="PTHR47129">
    <property type="entry name" value="QUINONE OXIDOREDUCTASE 2"/>
    <property type="match status" value="1"/>
</dbReference>
<accession>A0ABW0HQ01</accession>
<dbReference type="SUPFAM" id="SSF51735">
    <property type="entry name" value="NAD(P)-binding Rossmann-fold domains"/>
    <property type="match status" value="1"/>
</dbReference>
<evidence type="ECO:0000313" key="3">
    <source>
        <dbReference type="Proteomes" id="UP001596113"/>
    </source>
</evidence>
<reference evidence="3" key="1">
    <citation type="journal article" date="2019" name="Int. J. Syst. Evol. Microbiol.">
        <title>The Global Catalogue of Microorganisms (GCM) 10K type strain sequencing project: providing services to taxonomists for standard genome sequencing and annotation.</title>
        <authorList>
            <consortium name="The Broad Institute Genomics Platform"/>
            <consortium name="The Broad Institute Genome Sequencing Center for Infectious Disease"/>
            <person name="Wu L."/>
            <person name="Ma J."/>
        </authorList>
    </citation>
    <scope>NUCLEOTIDE SEQUENCE [LARGE SCALE GENOMIC DNA]</scope>
    <source>
        <strain evidence="3">CGMCC 1.18575</strain>
    </source>
</reference>
<dbReference type="InterPro" id="IPR008030">
    <property type="entry name" value="NmrA-like"/>
</dbReference>
<feature type="domain" description="NmrA-like" evidence="1">
    <location>
        <begin position="2"/>
        <end position="225"/>
    </location>
</feature>
<organism evidence="2 3">
    <name type="scientific">Cohnella soli</name>
    <dbReference type="NCBI Taxonomy" id="425005"/>
    <lineage>
        <taxon>Bacteria</taxon>
        <taxon>Bacillati</taxon>
        <taxon>Bacillota</taxon>
        <taxon>Bacilli</taxon>
        <taxon>Bacillales</taxon>
        <taxon>Paenibacillaceae</taxon>
        <taxon>Cohnella</taxon>
    </lineage>
</organism>
<keyword evidence="3" id="KW-1185">Reference proteome</keyword>
<evidence type="ECO:0000313" key="2">
    <source>
        <dbReference type="EMBL" id="MFC5402589.1"/>
    </source>
</evidence>
<gene>
    <name evidence="2" type="ORF">ACFPOF_07540</name>
</gene>
<dbReference type="InterPro" id="IPR036291">
    <property type="entry name" value="NAD(P)-bd_dom_sf"/>
</dbReference>